<feature type="transmembrane region" description="Helical" evidence="1">
    <location>
        <begin position="215"/>
        <end position="238"/>
    </location>
</feature>
<dbReference type="RefSeq" id="WP_394842929.1">
    <property type="nucleotide sequence ID" value="NZ_CP089982.1"/>
</dbReference>
<feature type="transmembrane region" description="Helical" evidence="1">
    <location>
        <begin position="15"/>
        <end position="36"/>
    </location>
</feature>
<evidence type="ECO:0000256" key="1">
    <source>
        <dbReference type="SAM" id="Phobius"/>
    </source>
</evidence>
<proteinExistence type="predicted"/>
<feature type="transmembrane region" description="Helical" evidence="1">
    <location>
        <begin position="297"/>
        <end position="317"/>
    </location>
</feature>
<dbReference type="EMBL" id="CP089982">
    <property type="protein sequence ID" value="WXA92312.1"/>
    <property type="molecule type" value="Genomic_DNA"/>
</dbReference>
<dbReference type="PROSITE" id="PS51257">
    <property type="entry name" value="PROKAR_LIPOPROTEIN"/>
    <property type="match status" value="1"/>
</dbReference>
<dbReference type="Proteomes" id="UP001379533">
    <property type="component" value="Chromosome"/>
</dbReference>
<evidence type="ECO:0000313" key="2">
    <source>
        <dbReference type="EMBL" id="WXA92312.1"/>
    </source>
</evidence>
<feature type="transmembrane region" description="Helical" evidence="1">
    <location>
        <begin position="184"/>
        <end position="208"/>
    </location>
</feature>
<feature type="transmembrane region" description="Helical" evidence="1">
    <location>
        <begin position="323"/>
        <end position="341"/>
    </location>
</feature>
<keyword evidence="1" id="KW-1133">Transmembrane helix</keyword>
<keyword evidence="3" id="KW-1185">Reference proteome</keyword>
<keyword evidence="1" id="KW-0812">Transmembrane</keyword>
<feature type="transmembrane region" description="Helical" evidence="1">
    <location>
        <begin position="98"/>
        <end position="115"/>
    </location>
</feature>
<feature type="transmembrane region" description="Helical" evidence="1">
    <location>
        <begin position="273"/>
        <end position="290"/>
    </location>
</feature>
<evidence type="ECO:0000313" key="3">
    <source>
        <dbReference type="Proteomes" id="UP001379533"/>
    </source>
</evidence>
<gene>
    <name evidence="2" type="ORF">LZC95_38385</name>
</gene>
<keyword evidence="1" id="KW-0472">Membrane</keyword>
<feature type="transmembrane region" description="Helical" evidence="1">
    <location>
        <begin position="127"/>
        <end position="147"/>
    </location>
</feature>
<evidence type="ECO:0008006" key="4">
    <source>
        <dbReference type="Google" id="ProtNLM"/>
    </source>
</evidence>
<organism evidence="2 3">
    <name type="scientific">Pendulispora brunnea</name>
    <dbReference type="NCBI Taxonomy" id="2905690"/>
    <lineage>
        <taxon>Bacteria</taxon>
        <taxon>Pseudomonadati</taxon>
        <taxon>Myxococcota</taxon>
        <taxon>Myxococcia</taxon>
        <taxon>Myxococcales</taxon>
        <taxon>Sorangiineae</taxon>
        <taxon>Pendulisporaceae</taxon>
        <taxon>Pendulispora</taxon>
    </lineage>
</organism>
<reference evidence="2 3" key="1">
    <citation type="submission" date="2021-12" db="EMBL/GenBank/DDBJ databases">
        <title>Discovery of the Pendulisporaceae a myxobacterial family with distinct sporulation behavior and unique specialized metabolism.</title>
        <authorList>
            <person name="Garcia R."/>
            <person name="Popoff A."/>
            <person name="Bader C.D."/>
            <person name="Loehr J."/>
            <person name="Walesch S."/>
            <person name="Walt C."/>
            <person name="Boldt J."/>
            <person name="Bunk B."/>
            <person name="Haeckl F.J.F.P.J."/>
            <person name="Gunesch A.P."/>
            <person name="Birkelbach J."/>
            <person name="Nuebel U."/>
            <person name="Pietschmann T."/>
            <person name="Bach T."/>
            <person name="Mueller R."/>
        </authorList>
    </citation>
    <scope>NUCLEOTIDE SEQUENCE [LARGE SCALE GENOMIC DNA]</scope>
    <source>
        <strain evidence="2 3">MSr12523</strain>
    </source>
</reference>
<protein>
    <recommendedName>
        <fullName evidence="4">Glycosyltransferase RgtA/B/C/D-like domain-containing protein</fullName>
    </recommendedName>
</protein>
<accession>A0ABZ2K0P7</accession>
<sequence length="513" mass="55429">MRYERTVPRTHEHRIASGTFVAGIILGCVAVSFFVMRAKTGGSFVYPLDDSYIHLALAKNLADQGIYGITSHEFTPASSSIVWPLLLAALRPFYKGELGPLALNAVFAALLATVVDRGLRRDGYGATGRVLLGSAILLATPIVSNVLIGMEHTLHMLATLLLVHAAVDALAAPKAAGARSLAAISLFAMIATSARYETLFAVAILGLLALIRRRLAMAVALGIGAGLPVVGFALFSMAHDAAPFPYPVLIKRQHFGAASSFAELVMPYVREPHLLALLVLLALAVARAPSSWERRRLMLVVAAVTMVLHTSFAKVGWLFRYESYVVLLSLVALAGPMLAAWERLRTYALAFALLLLPLTTRGAHSLIKTPKASYNIYEQQMQMARFVARYYPDQPIAIQDVGAISYFSDPEIVDLIGLGSPAVARLKLAAAFHGDAVDGVVQGRKIAIVYDKLARPSWRKVGSWRIADNVVCEEPSVSFYAIDHGEGARLVASLREFAPSLPATVEQSGEYLR</sequence>
<name>A0ABZ2K0P7_9BACT</name>